<feature type="binding site" evidence="8">
    <location>
        <position position="98"/>
    </location>
    <ligand>
        <name>Ni(2+)</name>
        <dbReference type="ChEBI" id="CHEBI:49786"/>
    </ligand>
</feature>
<proteinExistence type="inferred from homology"/>
<dbReference type="GO" id="GO:0003677">
    <property type="term" value="F:DNA binding"/>
    <property type="evidence" value="ECO:0007669"/>
    <property type="project" value="UniProtKB-KW"/>
</dbReference>
<feature type="domain" description="Transcription factor NikR nickel binding C-terminal" evidence="10">
    <location>
        <begin position="56"/>
        <end position="132"/>
    </location>
</feature>
<evidence type="ECO:0000256" key="8">
    <source>
        <dbReference type="HAMAP-Rule" id="MF_00476"/>
    </source>
</evidence>
<dbReference type="NCBIfam" id="NF003381">
    <property type="entry name" value="PRK04460.1"/>
    <property type="match status" value="1"/>
</dbReference>
<dbReference type="NCBIfam" id="NF002815">
    <property type="entry name" value="PRK02967.1"/>
    <property type="match status" value="1"/>
</dbReference>
<feature type="binding site" evidence="8">
    <location>
        <position position="92"/>
    </location>
    <ligand>
        <name>Ni(2+)</name>
        <dbReference type="ChEBI" id="CHEBI:49786"/>
    </ligand>
</feature>
<evidence type="ECO:0000256" key="3">
    <source>
        <dbReference type="ARBA" id="ARBA00022596"/>
    </source>
</evidence>
<dbReference type="InterPro" id="IPR045865">
    <property type="entry name" value="ACT-like_dom_sf"/>
</dbReference>
<comment type="function">
    <text evidence="1 8">Transcriptional regulator.</text>
</comment>
<evidence type="ECO:0000256" key="4">
    <source>
        <dbReference type="ARBA" id="ARBA00022723"/>
    </source>
</evidence>
<dbReference type="InterPro" id="IPR014864">
    <property type="entry name" value="TF_NikR_Ni-bd_C"/>
</dbReference>
<keyword evidence="6 8" id="KW-0238">DNA-binding</keyword>
<dbReference type="Gene3D" id="3.30.70.1150">
    <property type="entry name" value="ACT-like. Chain A, domain 2"/>
    <property type="match status" value="1"/>
</dbReference>
<name>A0A8J8PFX7_9ARCH</name>
<feature type="binding site" evidence="8">
    <location>
        <position position="90"/>
    </location>
    <ligand>
        <name>Ni(2+)</name>
        <dbReference type="ChEBI" id="CHEBI:49786"/>
    </ligand>
</feature>
<feature type="binding site" evidence="8">
    <location>
        <position position="79"/>
    </location>
    <ligand>
        <name>Ni(2+)</name>
        <dbReference type="ChEBI" id="CHEBI:49786"/>
    </ligand>
</feature>
<dbReference type="InterPro" id="IPR002145">
    <property type="entry name" value="CopG"/>
</dbReference>
<dbReference type="OMA" id="MEVILVQ"/>
<dbReference type="CDD" id="cd22231">
    <property type="entry name" value="RHH_NikR_HicB-like"/>
    <property type="match status" value="1"/>
</dbReference>
<dbReference type="SUPFAM" id="SSF47598">
    <property type="entry name" value="Ribbon-helix-helix"/>
    <property type="match status" value="1"/>
</dbReference>
<keyword evidence="5 8" id="KW-0805">Transcription regulation</keyword>
<keyword evidence="4 8" id="KW-0479">Metal-binding</keyword>
<keyword evidence="7 8" id="KW-0804">Transcription</keyword>
<dbReference type="RefSeq" id="WP_048134359.1">
    <property type="nucleotide sequence ID" value="NZ_CAYAXV010000006.1"/>
</dbReference>
<dbReference type="HAMAP" id="MF_00476">
    <property type="entry name" value="NikR"/>
    <property type="match status" value="1"/>
</dbReference>
<reference evidence="11" key="1">
    <citation type="submission" date="2016-03" db="EMBL/GenBank/DDBJ databases">
        <authorList>
            <person name="Borrel G."/>
            <person name="Mccann A."/>
            <person name="O'Toole P.W."/>
        </authorList>
    </citation>
    <scope>NUCLEOTIDE SEQUENCE</scope>
    <source>
        <strain evidence="11">183</strain>
    </source>
</reference>
<protein>
    <recommendedName>
        <fullName evidence="8">Putative nickel-responsive regulator</fullName>
    </recommendedName>
</protein>
<keyword evidence="3 8" id="KW-0533">Nickel</keyword>
<dbReference type="SUPFAM" id="SSF55021">
    <property type="entry name" value="ACT-like"/>
    <property type="match status" value="1"/>
</dbReference>
<evidence type="ECO:0000313" key="12">
    <source>
        <dbReference type="Proteomes" id="UP000752814"/>
    </source>
</evidence>
<evidence type="ECO:0000256" key="2">
    <source>
        <dbReference type="ARBA" id="ARBA00008478"/>
    </source>
</evidence>
<dbReference type="Proteomes" id="UP000752814">
    <property type="component" value="Unassembled WGS sequence"/>
</dbReference>
<evidence type="ECO:0000259" key="9">
    <source>
        <dbReference type="Pfam" id="PF01402"/>
    </source>
</evidence>
<gene>
    <name evidence="11" type="ORF">A3207_01530</name>
</gene>
<dbReference type="InterPro" id="IPR050192">
    <property type="entry name" value="CopG/NikR_regulator"/>
</dbReference>
<dbReference type="PANTHER" id="PTHR34719">
    <property type="entry name" value="NICKEL-RESPONSIVE REGULATOR"/>
    <property type="match status" value="1"/>
</dbReference>
<comment type="caution">
    <text evidence="11">The sequence shown here is derived from an EMBL/GenBank/DDBJ whole genome shotgun (WGS) entry which is preliminary data.</text>
</comment>
<organism evidence="11 12">
    <name type="scientific">Candidatus Methanomassiliicoccus intestinalis</name>
    <dbReference type="NCBI Taxonomy" id="1406512"/>
    <lineage>
        <taxon>Archaea</taxon>
        <taxon>Methanobacteriati</taxon>
        <taxon>Thermoplasmatota</taxon>
        <taxon>Thermoplasmata</taxon>
        <taxon>Methanomassiliicoccales</taxon>
        <taxon>Methanomassiliicoccaceae</taxon>
        <taxon>Methanomassiliicoccus</taxon>
    </lineage>
</organism>
<evidence type="ECO:0000256" key="7">
    <source>
        <dbReference type="ARBA" id="ARBA00023163"/>
    </source>
</evidence>
<dbReference type="GO" id="GO:0010045">
    <property type="term" value="P:response to nickel cation"/>
    <property type="evidence" value="ECO:0007669"/>
    <property type="project" value="InterPro"/>
</dbReference>
<dbReference type="InterPro" id="IPR010985">
    <property type="entry name" value="Ribbon_hlx_hlx"/>
</dbReference>
<dbReference type="Gene3D" id="1.10.1220.10">
    <property type="entry name" value="Met repressor-like"/>
    <property type="match status" value="1"/>
</dbReference>
<dbReference type="InterPro" id="IPR027271">
    <property type="entry name" value="Acetolactate_synth/TF_NikR_C"/>
</dbReference>
<evidence type="ECO:0000256" key="5">
    <source>
        <dbReference type="ARBA" id="ARBA00023015"/>
    </source>
</evidence>
<dbReference type="NCBIfam" id="NF001884">
    <property type="entry name" value="PRK00630.1"/>
    <property type="match status" value="1"/>
</dbReference>
<dbReference type="InterPro" id="IPR022988">
    <property type="entry name" value="Ni_resp_reg_NikR"/>
</dbReference>
<evidence type="ECO:0000313" key="11">
    <source>
        <dbReference type="EMBL" id="TQS84911.1"/>
    </source>
</evidence>
<dbReference type="PANTHER" id="PTHR34719:SF2">
    <property type="entry name" value="NICKEL-RESPONSIVE REGULATOR"/>
    <property type="match status" value="1"/>
</dbReference>
<comment type="similarity">
    <text evidence="2 8">Belongs to the transcriptional regulatory CopG/NikR family.</text>
</comment>
<dbReference type="EMBL" id="LVVT01000001">
    <property type="protein sequence ID" value="TQS84911.1"/>
    <property type="molecule type" value="Genomic_DNA"/>
</dbReference>
<dbReference type="Pfam" id="PF08753">
    <property type="entry name" value="NikR_C"/>
    <property type="match status" value="1"/>
</dbReference>
<dbReference type="GO" id="GO:0003700">
    <property type="term" value="F:DNA-binding transcription factor activity"/>
    <property type="evidence" value="ECO:0007669"/>
    <property type="project" value="UniProtKB-UniRule"/>
</dbReference>
<evidence type="ECO:0000259" key="10">
    <source>
        <dbReference type="Pfam" id="PF08753"/>
    </source>
</evidence>
<dbReference type="AlphaFoldDB" id="A0A8J8PFX7"/>
<dbReference type="GeneID" id="41323235"/>
<feature type="domain" description="Ribbon-helix-helix protein CopG" evidence="9">
    <location>
        <begin position="5"/>
        <end position="44"/>
    </location>
</feature>
<accession>A0A8J8PFX7</accession>
<evidence type="ECO:0000256" key="1">
    <source>
        <dbReference type="ARBA" id="ARBA00002339"/>
    </source>
</evidence>
<dbReference type="Pfam" id="PF01402">
    <property type="entry name" value="RHH_1"/>
    <property type="match status" value="1"/>
</dbReference>
<dbReference type="GO" id="GO:0016151">
    <property type="term" value="F:nickel cation binding"/>
    <property type="evidence" value="ECO:0007669"/>
    <property type="project" value="UniProtKB-UniRule"/>
</dbReference>
<sequence>MDKVVRISMSLEPDLLEEFDTLVNNKGYTARSEAIRDLIRDALVEDRWRDSESEVVGTITMVYDHTVSYTQERLMEIQHSKHLSISSTIHVHLNMDQCLEVLIVWGKVKEVTHLADEIGAIKGVVFSKLTMTSGSMSHSEEDDHKHAHVHSH</sequence>
<evidence type="ECO:0000256" key="6">
    <source>
        <dbReference type="ARBA" id="ARBA00023125"/>
    </source>
</evidence>
<comment type="cofactor">
    <cofactor evidence="8">
        <name>Ni(2+)</name>
        <dbReference type="ChEBI" id="CHEBI:49786"/>
    </cofactor>
    <text evidence="8">Binds 1 nickel ion per subunit.</text>
</comment>
<dbReference type="NCBIfam" id="NF002169">
    <property type="entry name" value="PRK01002.1"/>
    <property type="match status" value="1"/>
</dbReference>
<dbReference type="InterPro" id="IPR013321">
    <property type="entry name" value="Arc_rbn_hlx_hlx"/>
</dbReference>